<dbReference type="Proteomes" id="UP000199496">
    <property type="component" value="Unassembled WGS sequence"/>
</dbReference>
<reference evidence="5 6" key="1">
    <citation type="submission" date="2016-10" db="EMBL/GenBank/DDBJ databases">
        <authorList>
            <person name="de Groot N.N."/>
        </authorList>
    </citation>
    <scope>NUCLEOTIDE SEQUENCE [LARGE SCALE GENOMIC DNA]</scope>
    <source>
        <strain evidence="5 6">B7-7</strain>
    </source>
</reference>
<dbReference type="InterPro" id="IPR015890">
    <property type="entry name" value="Chorismate_C"/>
</dbReference>
<dbReference type="RefSeq" id="WP_090206614.1">
    <property type="nucleotide sequence ID" value="NZ_FOFO01000015.1"/>
</dbReference>
<dbReference type="Pfam" id="PF04715">
    <property type="entry name" value="Anth_synt_I_N"/>
    <property type="match status" value="1"/>
</dbReference>
<organism evidence="5 6">
    <name type="scientific">Ectothiorhodospira magna</name>
    <dbReference type="NCBI Taxonomy" id="867345"/>
    <lineage>
        <taxon>Bacteria</taxon>
        <taxon>Pseudomonadati</taxon>
        <taxon>Pseudomonadota</taxon>
        <taxon>Gammaproteobacteria</taxon>
        <taxon>Chromatiales</taxon>
        <taxon>Ectothiorhodospiraceae</taxon>
        <taxon>Ectothiorhodospira</taxon>
    </lineage>
</organism>
<feature type="domain" description="Chorismate-utilising enzyme C-terminal" evidence="3">
    <location>
        <begin position="197"/>
        <end position="449"/>
    </location>
</feature>
<evidence type="ECO:0000313" key="6">
    <source>
        <dbReference type="Proteomes" id="UP000199496"/>
    </source>
</evidence>
<evidence type="ECO:0000259" key="4">
    <source>
        <dbReference type="Pfam" id="PF04715"/>
    </source>
</evidence>
<dbReference type="PANTHER" id="PTHR11236:SF50">
    <property type="entry name" value="AMINODEOXYCHORISMATE SYNTHASE COMPONENT 1"/>
    <property type="match status" value="1"/>
</dbReference>
<dbReference type="Pfam" id="PF00425">
    <property type="entry name" value="Chorismate_bind"/>
    <property type="match status" value="1"/>
</dbReference>
<accession>A0A1H9CUZ4</accession>
<dbReference type="SUPFAM" id="SSF56322">
    <property type="entry name" value="ADC synthase"/>
    <property type="match status" value="1"/>
</dbReference>
<dbReference type="EMBL" id="FOFO01000015">
    <property type="protein sequence ID" value="SEQ04423.1"/>
    <property type="molecule type" value="Genomic_DNA"/>
</dbReference>
<dbReference type="GO" id="GO:0000162">
    <property type="term" value="P:L-tryptophan biosynthetic process"/>
    <property type="evidence" value="ECO:0007669"/>
    <property type="project" value="TreeGrafter"/>
</dbReference>
<proteinExistence type="predicted"/>
<dbReference type="InterPro" id="IPR006805">
    <property type="entry name" value="Anth_synth_I_N"/>
</dbReference>
<keyword evidence="6" id="KW-1185">Reference proteome</keyword>
<feature type="domain" description="Anthranilate synthase component I N-terminal" evidence="4">
    <location>
        <begin position="17"/>
        <end position="152"/>
    </location>
</feature>
<evidence type="ECO:0000256" key="1">
    <source>
        <dbReference type="ARBA" id="ARBA00013139"/>
    </source>
</evidence>
<dbReference type="OrthoDB" id="9803598at2"/>
<evidence type="ECO:0000259" key="3">
    <source>
        <dbReference type="Pfam" id="PF00425"/>
    </source>
</evidence>
<protein>
    <recommendedName>
        <fullName evidence="1">aminodeoxychorismate synthase</fullName>
        <ecNumber evidence="1">2.6.1.85</ecNumber>
    </recommendedName>
</protein>
<dbReference type="Gene3D" id="3.60.120.10">
    <property type="entry name" value="Anthranilate synthase"/>
    <property type="match status" value="1"/>
</dbReference>
<dbReference type="STRING" id="867345.SAMN05421693_1159"/>
<evidence type="ECO:0000313" key="5">
    <source>
        <dbReference type="EMBL" id="SEQ04423.1"/>
    </source>
</evidence>
<dbReference type="AlphaFoldDB" id="A0A1H9CUZ4"/>
<keyword evidence="2" id="KW-0808">Transferase</keyword>
<gene>
    <name evidence="5" type="ORF">SAMN05421693_1159</name>
</gene>
<dbReference type="PRINTS" id="PR00095">
    <property type="entry name" value="ANTSNTHASEI"/>
</dbReference>
<dbReference type="InterPro" id="IPR019999">
    <property type="entry name" value="Anth_synth_I-like"/>
</dbReference>
<dbReference type="EC" id="2.6.1.85" evidence="1"/>
<dbReference type="NCBIfam" id="TIGR00553">
    <property type="entry name" value="pabB"/>
    <property type="match status" value="1"/>
</dbReference>
<dbReference type="GO" id="GO:0046820">
    <property type="term" value="F:4-amino-4-deoxychorismate synthase activity"/>
    <property type="evidence" value="ECO:0007669"/>
    <property type="project" value="UniProtKB-EC"/>
</dbReference>
<name>A0A1H9CUZ4_9GAMM</name>
<dbReference type="InterPro" id="IPR005802">
    <property type="entry name" value="ADC_synth_comp_1"/>
</dbReference>
<dbReference type="PANTHER" id="PTHR11236">
    <property type="entry name" value="AMINOBENZOATE/ANTHRANILATE SYNTHASE"/>
    <property type="match status" value="1"/>
</dbReference>
<dbReference type="GO" id="GO:0009396">
    <property type="term" value="P:folic acid-containing compound biosynthetic process"/>
    <property type="evidence" value="ECO:0007669"/>
    <property type="project" value="InterPro"/>
</dbReference>
<evidence type="ECO:0000256" key="2">
    <source>
        <dbReference type="ARBA" id="ARBA00022679"/>
    </source>
</evidence>
<dbReference type="InterPro" id="IPR005801">
    <property type="entry name" value="ADC_synthase"/>
</dbReference>
<sequence length="467" mass="51349">MCPALLAPLPYLEDSSRLFDALEDEPWAVLLDSTCQGLPGGRYDILTADPYLTVVTQGDQTQVRDRAGRVLEDTQEDPFQVLRTYLGPSSPPIPGVPFAGGAVGYFGYDLAQRLERLPVLTKTDDDESLPQMMLGLHDWAVVVDHEQQTCVLVGQGRDRRTGERWEEWVARFSHGTSGIHREGLVSRGPLQVNLGPDEYHHRFDRVQAFIREGDCYQVNLARRFQAPVHGDPWGAYCSLRTMSPAPFGAFFRVPGAAILCNSPERFLHLQDGRVTTCPIKGTRPRGQTASADASLSQALADSAKDRAENVMIVDLLRHDLGKVCAVGSVAVPTLFAVQSYATVHHLVSTVTGQLAPGQDGVALLRACFPGGSITGAPKIRAMEIIELLEPHRREVYCGAMGYLGFDGAMDTNVAIRTLVHQGGRLRFWAGGGITSGSQWMDEYQETLDKAAAMLRLFDIQESPRHRR</sequence>